<proteinExistence type="predicted"/>
<dbReference type="GeneID" id="37181452"/>
<dbReference type="AlphaFoldDB" id="A0A8T8X3B3"/>
<keyword evidence="3" id="KW-1185">Reference proteome</keyword>
<evidence type="ECO:0000313" key="3">
    <source>
        <dbReference type="Proteomes" id="UP000249497"/>
    </source>
</evidence>
<name>A0A8T8X3B3_ASPJA</name>
<dbReference type="EMBL" id="KZ824791">
    <property type="protein sequence ID" value="RAH82122.1"/>
    <property type="molecule type" value="Genomic_DNA"/>
</dbReference>
<protein>
    <submittedName>
        <fullName evidence="2">Uncharacterized protein</fullName>
    </submittedName>
</protein>
<feature type="region of interest" description="Disordered" evidence="1">
    <location>
        <begin position="1"/>
        <end position="123"/>
    </location>
</feature>
<dbReference type="Proteomes" id="UP000249497">
    <property type="component" value="Unassembled WGS sequence"/>
</dbReference>
<feature type="compositionally biased region" description="Polar residues" evidence="1">
    <location>
        <begin position="83"/>
        <end position="94"/>
    </location>
</feature>
<feature type="compositionally biased region" description="Polar residues" evidence="1">
    <location>
        <begin position="1"/>
        <end position="22"/>
    </location>
</feature>
<gene>
    <name evidence="2" type="ORF">BO86DRAFT_88885</name>
</gene>
<sequence>MHPPAQSSPTTHQKPATTTQRTPCYKPRSSPRALHIPKAKPHPYYQAQTGSHSILPLPQQHHGSEPAKDRQSIPPLPPPPRIYSTSQQPTTETSLPDPAPPPTQTTRNTERETEYRQAEPARHSHRLCIHCKEPAMIPLAQSARTARHDRIYSQGRGTCYARETRVPSMHCSLRLQKHKHKHASMRT</sequence>
<dbReference type="RefSeq" id="XP_025528016.1">
    <property type="nucleotide sequence ID" value="XM_025677759.1"/>
</dbReference>
<feature type="compositionally biased region" description="Basic and acidic residues" evidence="1">
    <location>
        <begin position="62"/>
        <end position="71"/>
    </location>
</feature>
<reference evidence="2 3" key="1">
    <citation type="submission" date="2018-02" db="EMBL/GenBank/DDBJ databases">
        <title>The genomes of Aspergillus section Nigri reveals drivers in fungal speciation.</title>
        <authorList>
            <consortium name="DOE Joint Genome Institute"/>
            <person name="Vesth T.C."/>
            <person name="Nybo J."/>
            <person name="Theobald S."/>
            <person name="Brandl J."/>
            <person name="Frisvad J.C."/>
            <person name="Nielsen K.F."/>
            <person name="Lyhne E.K."/>
            <person name="Kogle M.E."/>
            <person name="Kuo A."/>
            <person name="Riley R."/>
            <person name="Clum A."/>
            <person name="Nolan M."/>
            <person name="Lipzen A."/>
            <person name="Salamov A."/>
            <person name="Henrissat B."/>
            <person name="Wiebenga A."/>
            <person name="De vries R.P."/>
            <person name="Grigoriev I.V."/>
            <person name="Mortensen U.H."/>
            <person name="Andersen M.R."/>
            <person name="Baker S.E."/>
        </authorList>
    </citation>
    <scope>NUCLEOTIDE SEQUENCE [LARGE SCALE GENOMIC DNA]</scope>
    <source>
        <strain evidence="2 3">CBS 114.51</strain>
    </source>
</reference>
<feature type="compositionally biased region" description="Basic and acidic residues" evidence="1">
    <location>
        <begin position="108"/>
        <end position="122"/>
    </location>
</feature>
<organism evidence="2 3">
    <name type="scientific">Aspergillus japonicus CBS 114.51</name>
    <dbReference type="NCBI Taxonomy" id="1448312"/>
    <lineage>
        <taxon>Eukaryota</taxon>
        <taxon>Fungi</taxon>
        <taxon>Dikarya</taxon>
        <taxon>Ascomycota</taxon>
        <taxon>Pezizomycotina</taxon>
        <taxon>Eurotiomycetes</taxon>
        <taxon>Eurotiomycetidae</taxon>
        <taxon>Eurotiales</taxon>
        <taxon>Aspergillaceae</taxon>
        <taxon>Aspergillus</taxon>
        <taxon>Aspergillus subgen. Circumdati</taxon>
    </lineage>
</organism>
<evidence type="ECO:0000313" key="2">
    <source>
        <dbReference type="EMBL" id="RAH82122.1"/>
    </source>
</evidence>
<evidence type="ECO:0000256" key="1">
    <source>
        <dbReference type="SAM" id="MobiDB-lite"/>
    </source>
</evidence>
<accession>A0A8T8X3B3</accession>